<dbReference type="PROSITE" id="PS00726">
    <property type="entry name" value="AP_NUCLEASE_F1_1"/>
    <property type="match status" value="1"/>
</dbReference>
<dbReference type="Gene3D" id="3.60.10.10">
    <property type="entry name" value="Endonuclease/exonuclease/phosphatase"/>
    <property type="match status" value="1"/>
</dbReference>
<dbReference type="GO" id="GO:0004519">
    <property type="term" value="F:endonuclease activity"/>
    <property type="evidence" value="ECO:0007669"/>
    <property type="project" value="InterPro"/>
</dbReference>
<dbReference type="EMBL" id="OIVN01004401">
    <property type="protein sequence ID" value="SPD17137.1"/>
    <property type="molecule type" value="Genomic_DNA"/>
</dbReference>
<keyword evidence="5" id="KW-0862">Zinc</keyword>
<reference evidence="10" key="1">
    <citation type="submission" date="2018-02" db="EMBL/GenBank/DDBJ databases">
        <authorList>
            <person name="Cohen D.B."/>
            <person name="Kent A.D."/>
        </authorList>
    </citation>
    <scope>NUCLEOTIDE SEQUENCE</scope>
</reference>
<dbReference type="InterPro" id="IPR036236">
    <property type="entry name" value="Znf_C2H2_sf"/>
</dbReference>
<dbReference type="InterPro" id="IPR025525">
    <property type="entry name" value="hAT-like_transposase_RNase-H"/>
</dbReference>
<evidence type="ECO:0000259" key="9">
    <source>
        <dbReference type="PROSITE" id="PS50808"/>
    </source>
</evidence>
<organism evidence="10">
    <name type="scientific">Fagus sylvatica</name>
    <name type="common">Beechnut</name>
    <dbReference type="NCBI Taxonomy" id="28930"/>
    <lineage>
        <taxon>Eukaryota</taxon>
        <taxon>Viridiplantae</taxon>
        <taxon>Streptophyta</taxon>
        <taxon>Embryophyta</taxon>
        <taxon>Tracheophyta</taxon>
        <taxon>Spermatophyta</taxon>
        <taxon>Magnoliopsida</taxon>
        <taxon>eudicotyledons</taxon>
        <taxon>Gunneridae</taxon>
        <taxon>Pentapetalae</taxon>
        <taxon>rosids</taxon>
        <taxon>fabids</taxon>
        <taxon>Fagales</taxon>
        <taxon>Fagaceae</taxon>
        <taxon>Fagus</taxon>
    </lineage>
</organism>
<dbReference type="InterPro" id="IPR005135">
    <property type="entry name" value="Endo/exonuclease/phosphatase"/>
</dbReference>
<dbReference type="SMART" id="SM00614">
    <property type="entry name" value="ZnF_BED"/>
    <property type="match status" value="1"/>
</dbReference>
<dbReference type="GO" id="GO:0003677">
    <property type="term" value="F:DNA binding"/>
    <property type="evidence" value="ECO:0007669"/>
    <property type="project" value="UniProtKB-KW"/>
</dbReference>
<dbReference type="InterPro" id="IPR020847">
    <property type="entry name" value="AP_endonuclease_F1_BS"/>
</dbReference>
<evidence type="ECO:0000256" key="2">
    <source>
        <dbReference type="ARBA" id="ARBA00011738"/>
    </source>
</evidence>
<dbReference type="InterPro" id="IPR000477">
    <property type="entry name" value="RT_dom"/>
</dbReference>
<dbReference type="PANTHER" id="PTHR33116">
    <property type="entry name" value="REVERSE TRANSCRIPTASE ZINC-BINDING DOMAIN-CONTAINING PROTEIN-RELATED-RELATED"/>
    <property type="match status" value="1"/>
</dbReference>
<keyword evidence="7" id="KW-0539">Nucleus</keyword>
<dbReference type="SUPFAM" id="SSF53098">
    <property type="entry name" value="Ribonuclease H-like"/>
    <property type="match status" value="1"/>
</dbReference>
<keyword evidence="3" id="KW-0479">Metal-binding</keyword>
<dbReference type="PROSITE" id="PS50808">
    <property type="entry name" value="ZF_BED"/>
    <property type="match status" value="1"/>
</dbReference>
<evidence type="ECO:0000256" key="7">
    <source>
        <dbReference type="ARBA" id="ARBA00023242"/>
    </source>
</evidence>
<evidence type="ECO:0000256" key="1">
    <source>
        <dbReference type="ARBA" id="ARBA00004123"/>
    </source>
</evidence>
<dbReference type="GO" id="GO:0008270">
    <property type="term" value="F:zinc ion binding"/>
    <property type="evidence" value="ECO:0007669"/>
    <property type="project" value="UniProtKB-KW"/>
</dbReference>
<dbReference type="GO" id="GO:0046983">
    <property type="term" value="F:protein dimerization activity"/>
    <property type="evidence" value="ECO:0007669"/>
    <property type="project" value="InterPro"/>
</dbReference>
<dbReference type="Pfam" id="PF14372">
    <property type="entry name" value="hAT-like_RNase-H"/>
    <property type="match status" value="1"/>
</dbReference>
<dbReference type="InterPro" id="IPR012337">
    <property type="entry name" value="RNaseH-like_sf"/>
</dbReference>
<evidence type="ECO:0000313" key="10">
    <source>
        <dbReference type="EMBL" id="SPD17137.1"/>
    </source>
</evidence>
<comment type="subcellular location">
    <subcellularLocation>
        <location evidence="1">Nucleus</location>
    </subcellularLocation>
</comment>
<evidence type="ECO:0000256" key="8">
    <source>
        <dbReference type="PROSITE-ProRule" id="PRU00027"/>
    </source>
</evidence>
<dbReference type="Pfam" id="PF03372">
    <property type="entry name" value="Exo_endo_phos"/>
    <property type="match status" value="1"/>
</dbReference>
<dbReference type="InterPro" id="IPR026960">
    <property type="entry name" value="RVT-Znf"/>
</dbReference>
<feature type="domain" description="BED-type" evidence="9">
    <location>
        <begin position="322"/>
        <end position="380"/>
    </location>
</feature>
<keyword evidence="6" id="KW-0238">DNA-binding</keyword>
<keyword evidence="4 8" id="KW-0863">Zinc-finger</keyword>
<accession>A0A2N9HST5</accession>
<gene>
    <name evidence="10" type="ORF">FSB_LOCUS45019</name>
</gene>
<dbReference type="Pfam" id="PF00078">
    <property type="entry name" value="RVT_1"/>
    <property type="match status" value="1"/>
</dbReference>
<evidence type="ECO:0000256" key="4">
    <source>
        <dbReference type="ARBA" id="ARBA00022771"/>
    </source>
</evidence>
<dbReference type="Pfam" id="PF13966">
    <property type="entry name" value="zf-RVT"/>
    <property type="match status" value="1"/>
</dbReference>
<dbReference type="GO" id="GO:0005634">
    <property type="term" value="C:nucleus"/>
    <property type="evidence" value="ECO:0007669"/>
    <property type="project" value="UniProtKB-SubCell"/>
</dbReference>
<dbReference type="InterPro" id="IPR003656">
    <property type="entry name" value="Znf_BED"/>
</dbReference>
<dbReference type="PANTHER" id="PTHR33116:SF78">
    <property type="entry name" value="OS12G0587133 PROTEIN"/>
    <property type="match status" value="1"/>
</dbReference>
<proteinExistence type="predicted"/>
<dbReference type="Pfam" id="PF05699">
    <property type="entry name" value="Dimer_Tnp_hAT"/>
    <property type="match status" value="1"/>
</dbReference>
<evidence type="ECO:0000256" key="3">
    <source>
        <dbReference type="ARBA" id="ARBA00022723"/>
    </source>
</evidence>
<dbReference type="GO" id="GO:0006281">
    <property type="term" value="P:DNA repair"/>
    <property type="evidence" value="ECO:0007669"/>
    <property type="project" value="InterPro"/>
</dbReference>
<dbReference type="SUPFAM" id="SSF56219">
    <property type="entry name" value="DNase I-like"/>
    <property type="match status" value="1"/>
</dbReference>
<evidence type="ECO:0000256" key="5">
    <source>
        <dbReference type="ARBA" id="ARBA00022833"/>
    </source>
</evidence>
<dbReference type="InterPro" id="IPR008906">
    <property type="entry name" value="HATC_C_dom"/>
</dbReference>
<protein>
    <recommendedName>
        <fullName evidence="9">BED-type domain-containing protein</fullName>
    </recommendedName>
</protein>
<evidence type="ECO:0000256" key="6">
    <source>
        <dbReference type="ARBA" id="ARBA00023125"/>
    </source>
</evidence>
<name>A0A2N9HST5_FAGSY</name>
<dbReference type="SUPFAM" id="SSF57667">
    <property type="entry name" value="beta-beta-alpha zinc fingers"/>
    <property type="match status" value="1"/>
</dbReference>
<comment type="subunit">
    <text evidence="2">Homodimer.</text>
</comment>
<dbReference type="InterPro" id="IPR036691">
    <property type="entry name" value="Endo/exonu/phosph_ase_sf"/>
</dbReference>
<sequence>MAAGGIEQEMTVMAKLVVRAPERRKEIITGNQGFQDVLKIAAQSKQREPLQFFPYSALVAENNFVKGGITISLNDKGQWKFSASPWDSARVLPHFNCSNVMVLPIVGGLPHGSSDEPIIEDSLVREPGTVVMTVEDVSLKEEVSENTGAMEEVVITQQQLFDWIMGHLKKIGKPPAAQLQASIFASSLSLRGTVTASNSISASSLSLSLRDRSEPSLNSQPSLVRPLNHSHSLVRAAVLSGSASLTLLPTSIFSLLSFSYTLAGLPLTAPPTSMENEEVMGGTSEPVDKLVDVDEDDDDLVEVELEDVPVTVGTQKRKAKRRKTSAVWAFFEMLPAKGDGDKPYCRCKKCGNQYVSPGSYGTGTLKRHIESCYKKRTNDIAQLILGSESEDEYMRRMAEQMLVKFEKYWSEFSVVLAIAIILDPRYKLRFVDFCYQKLYGVGGSYEYLKVREKLFALFGEYVSNVPTPSSTTSNNRGKAVQDLQFKSFSKETMNLIVLKVMMLLGKHKKLNWSFTWKNQGWIGNAKLDILSFWKGNQFRYPELAAMVRDVLSIPISTVASESTFSVGGRVIDQFRSALKPDVVEALICSRDWLYGDKDLAESQLDDLTEDIMKMNINKENNDEPPSMSDKRLRIRNLIRLWKADLVCLQETKLGEVDRSLIKSLWGCPHFDWLSLGSNGASRVILLIWDKRVLEKMDETASHFTLSCKFQNVSNQFEWIFTGVYGPNTDRDKRALWEELAGIISWWDAPWCIGGDFNVVRFPSEKSGQVPFITAMQEFSDFIADFGLLDIPLEGGKFTWSNNRELPLMSSWWEAYVFEGSSSYIMASKLKALKIDLKQWNAQEFGNIAYQQQGILHSLHEIETAAETRSLSEEETAAKAKLILDWEKNSLLEEISWRQKSRATWLKECDKNTKFFHSVANSNRRNNTIHHLYVDGELSSNQEAIKSQISKFYQSLYTEDSGYRPKLDGLDFTPIKPEKAAWLERPFEEEEITTVVRNMNGDKSPDLDGFPMSFYPACWHVIKDDLIAVFQDLYLEGSIAKSINATFLTLIPKKSNANEVSDSVLIANECIDSRLQAAIPGVLCFFGSTRGIRQGDPLSPLLFVLITEALSRMMTRAIEEGLLSGFQVGSVDNSLLHISHLLFTDDTLIFSDASPDHIFHIRLLFTWFEAVSGMKINLCKSGMVLVAIWDPILEKMERKLAGWKRMYLSKGGRLTLIKSTLSSLPTYFLSLFPIPMAVASQIDKIQRDFLWGGMGEGKKFHLVNWSQVCQPINLGGLGIRNLQLFNKALLGKWLWCFGNEREALWRQVIVAKYGNLHGGWSSEEVVGPNGVSLWKYIRKEWTTFSRFLSFEIGDGDMVRFWTDRWCGTTSLKEAYPDLFRITWNKEPLVKEHLQYRNEVVSWVLNFICPIQDWEVESLSSFLDLLYSSSVKGYGLDKVCWCGSQKKVFQVKSFYKALLPQTATVGPWKSIWKPKVPTCVAFFVWTAALDRILTTDNLRRRRVIIMDWCCMCKNSGESPSHLLLHCSVARDLWNFILSLFGLQWVMPRDVRDLLACWWAGRGRSKIKELWNSIPHSVFWCIWWERNSRSFEGKERNQLDLKWLILHTLMEWSNASGLNSFSPIFDFLDYCIL</sequence>